<dbReference type="Pfam" id="PF03732">
    <property type="entry name" value="Retrotrans_gag"/>
    <property type="match status" value="1"/>
</dbReference>
<comment type="caution">
    <text evidence="3">The sequence shown here is derived from an EMBL/GenBank/DDBJ whole genome shotgun (WGS) entry which is preliminary data.</text>
</comment>
<dbReference type="InterPro" id="IPR005162">
    <property type="entry name" value="Retrotrans_gag_dom"/>
</dbReference>
<protein>
    <recommendedName>
        <fullName evidence="2">Retrotransposon gag domain-containing protein</fullName>
    </recommendedName>
</protein>
<feature type="domain" description="Retrotransposon gag" evidence="2">
    <location>
        <begin position="116"/>
        <end position="162"/>
    </location>
</feature>
<dbReference type="PANTHER" id="PTHR35046:SF9">
    <property type="entry name" value="RNA-DIRECTED DNA POLYMERASE"/>
    <property type="match status" value="1"/>
</dbReference>
<evidence type="ECO:0000259" key="2">
    <source>
        <dbReference type="Pfam" id="PF03732"/>
    </source>
</evidence>
<dbReference type="AlphaFoldDB" id="A0AAV5L0U5"/>
<gene>
    <name evidence="3" type="ORF">SLEP1_g39570</name>
</gene>
<accession>A0AAV5L0U5</accession>
<dbReference type="PANTHER" id="PTHR35046">
    <property type="entry name" value="ZINC KNUCKLE (CCHC-TYPE) FAMILY PROTEIN"/>
    <property type="match status" value="1"/>
</dbReference>
<keyword evidence="4" id="KW-1185">Reference proteome</keyword>
<dbReference type="EMBL" id="BPVZ01000088">
    <property type="protein sequence ID" value="GKV30794.1"/>
    <property type="molecule type" value="Genomic_DNA"/>
</dbReference>
<reference evidence="3 4" key="1">
    <citation type="journal article" date="2021" name="Commun. Biol.">
        <title>The genome of Shorea leprosula (Dipterocarpaceae) highlights the ecological relevance of drought in aseasonal tropical rainforests.</title>
        <authorList>
            <person name="Ng K.K.S."/>
            <person name="Kobayashi M.J."/>
            <person name="Fawcett J.A."/>
            <person name="Hatakeyama M."/>
            <person name="Paape T."/>
            <person name="Ng C.H."/>
            <person name="Ang C.C."/>
            <person name="Tnah L.H."/>
            <person name="Lee C.T."/>
            <person name="Nishiyama T."/>
            <person name="Sese J."/>
            <person name="O'Brien M.J."/>
            <person name="Copetti D."/>
            <person name="Mohd Noor M.I."/>
            <person name="Ong R.C."/>
            <person name="Putra M."/>
            <person name="Sireger I.Z."/>
            <person name="Indrioko S."/>
            <person name="Kosugi Y."/>
            <person name="Izuno A."/>
            <person name="Isagi Y."/>
            <person name="Lee S.L."/>
            <person name="Shimizu K.K."/>
        </authorList>
    </citation>
    <scope>NUCLEOTIDE SEQUENCE [LARGE SCALE GENOMIC DNA]</scope>
    <source>
        <strain evidence="3">214</strain>
    </source>
</reference>
<sequence length="216" mass="26072">MQEQLETLQLENRRQQRNSLAQPPPRQTQQREHWGNIEEEKELEKLNEPPLNRGRFRHGNGNKEVSNWEDNSLGSLNMKILPSQGKVDSEAYLEWERKVELVFDCDNYSELKKVRLTVIEFSNYALVWWDQLVMNRHQNQEHLIETWKEMKAVMRKQFLEKAMIRANVEEDREATMVRFLQVLNLDIHDWVEMHHYVELEDMVHIAIIVEQQLKKR</sequence>
<name>A0AAV5L0U5_9ROSI</name>
<evidence type="ECO:0000256" key="1">
    <source>
        <dbReference type="SAM" id="MobiDB-lite"/>
    </source>
</evidence>
<organism evidence="3 4">
    <name type="scientific">Rubroshorea leprosula</name>
    <dbReference type="NCBI Taxonomy" id="152421"/>
    <lineage>
        <taxon>Eukaryota</taxon>
        <taxon>Viridiplantae</taxon>
        <taxon>Streptophyta</taxon>
        <taxon>Embryophyta</taxon>
        <taxon>Tracheophyta</taxon>
        <taxon>Spermatophyta</taxon>
        <taxon>Magnoliopsida</taxon>
        <taxon>eudicotyledons</taxon>
        <taxon>Gunneridae</taxon>
        <taxon>Pentapetalae</taxon>
        <taxon>rosids</taxon>
        <taxon>malvids</taxon>
        <taxon>Malvales</taxon>
        <taxon>Dipterocarpaceae</taxon>
        <taxon>Rubroshorea</taxon>
    </lineage>
</organism>
<evidence type="ECO:0000313" key="3">
    <source>
        <dbReference type="EMBL" id="GKV30794.1"/>
    </source>
</evidence>
<evidence type="ECO:0000313" key="4">
    <source>
        <dbReference type="Proteomes" id="UP001054252"/>
    </source>
</evidence>
<dbReference type="Proteomes" id="UP001054252">
    <property type="component" value="Unassembled WGS sequence"/>
</dbReference>
<feature type="region of interest" description="Disordered" evidence="1">
    <location>
        <begin position="1"/>
        <end position="63"/>
    </location>
</feature>
<proteinExistence type="predicted"/>
<feature type="compositionally biased region" description="Basic and acidic residues" evidence="1">
    <location>
        <begin position="29"/>
        <end position="47"/>
    </location>
</feature>
<feature type="compositionally biased region" description="Polar residues" evidence="1">
    <location>
        <begin position="1"/>
        <end position="10"/>
    </location>
</feature>